<dbReference type="Pfam" id="PF02866">
    <property type="entry name" value="Ldh_1_C"/>
    <property type="match status" value="1"/>
</dbReference>
<dbReference type="InterPro" id="IPR015955">
    <property type="entry name" value="Lactate_DH/Glyco_Ohase_4_C"/>
</dbReference>
<dbReference type="InterPro" id="IPR022383">
    <property type="entry name" value="Lactate/malate_DH_C"/>
</dbReference>
<feature type="binding site" evidence="7">
    <location>
        <position position="144"/>
    </location>
    <ligand>
        <name>NAD(+)</name>
        <dbReference type="ChEBI" id="CHEBI:57540"/>
    </ligand>
</feature>
<dbReference type="NCBIfam" id="NF000824">
    <property type="entry name" value="PRK00066.1"/>
    <property type="match status" value="1"/>
</dbReference>
<comment type="function">
    <text evidence="7">Catalyzes the conversion of lactate to pyruvate.</text>
</comment>
<feature type="binding site" evidence="7">
    <location>
        <position position="169"/>
    </location>
    <ligand>
        <name>beta-D-fructose 1,6-bisphosphate</name>
        <dbReference type="ChEBI" id="CHEBI:32966"/>
        <note>allosteric activator</note>
    </ligand>
</feature>
<dbReference type="NCBIfam" id="TIGR01771">
    <property type="entry name" value="L-LDH-NAD"/>
    <property type="match status" value="1"/>
</dbReference>
<feature type="binding site" evidence="7">
    <location>
        <begin position="80"/>
        <end position="81"/>
    </location>
    <ligand>
        <name>NAD(+)</name>
        <dbReference type="ChEBI" id="CHEBI:57540"/>
    </ligand>
</feature>
<dbReference type="PANTHER" id="PTHR43128:SF16">
    <property type="entry name" value="L-LACTATE DEHYDROGENASE"/>
    <property type="match status" value="1"/>
</dbReference>
<feature type="binding site" evidence="7">
    <location>
        <position position="83"/>
    </location>
    <ligand>
        <name>substrate</name>
    </ligand>
</feature>
<dbReference type="CDD" id="cd05292">
    <property type="entry name" value="LDH_2"/>
    <property type="match status" value="1"/>
</dbReference>
<evidence type="ECO:0000256" key="3">
    <source>
        <dbReference type="ARBA" id="ARBA00012967"/>
    </source>
</evidence>
<feature type="active site" description="Proton acceptor" evidence="7 8">
    <location>
        <position position="176"/>
    </location>
</feature>
<comment type="similarity">
    <text evidence="2 7">Belongs to the LDH/MDH superfamily. LDH family.</text>
</comment>
<dbReference type="Gene3D" id="3.90.110.10">
    <property type="entry name" value="Lactate dehydrogenase/glycoside hydrolase, family 4, C-terminal"/>
    <property type="match status" value="1"/>
</dbReference>
<evidence type="ECO:0000313" key="12">
    <source>
        <dbReference type="EMBL" id="SHK62306.1"/>
    </source>
</evidence>
<keyword evidence="7" id="KW-0963">Cytoplasm</keyword>
<feature type="modified residue" description="Phosphotyrosine" evidence="7">
    <location>
        <position position="221"/>
    </location>
</feature>
<dbReference type="SUPFAM" id="SSF56327">
    <property type="entry name" value="LDH C-terminal domain-like"/>
    <property type="match status" value="1"/>
</dbReference>
<organism evidence="12 13">
    <name type="scientific">Rhodothermus profundi</name>
    <dbReference type="NCBI Taxonomy" id="633813"/>
    <lineage>
        <taxon>Bacteria</taxon>
        <taxon>Pseudomonadati</taxon>
        <taxon>Rhodothermota</taxon>
        <taxon>Rhodothermia</taxon>
        <taxon>Rhodothermales</taxon>
        <taxon>Rhodothermaceae</taxon>
        <taxon>Rhodothermus</taxon>
    </lineage>
</organism>
<dbReference type="AlphaFoldDB" id="A0A1M6TZC8"/>
<protein>
    <recommendedName>
        <fullName evidence="3 7">L-lactate dehydrogenase</fullName>
        <shortName evidence="7">L-LDH</shortName>
        <ecNumber evidence="3 7">1.1.1.27</ecNumber>
    </recommendedName>
</protein>
<comment type="pathway">
    <text evidence="1 7">Fermentation; pyruvate fermentation to lactate; (S)-lactate from pyruvate: step 1/1.</text>
</comment>
<dbReference type="InterPro" id="IPR011304">
    <property type="entry name" value="L-lactate_DH"/>
</dbReference>
<feature type="binding site" evidence="9">
    <location>
        <begin position="11"/>
        <end position="16"/>
    </location>
    <ligand>
        <name>NAD(+)</name>
        <dbReference type="ChEBI" id="CHEBI:57540"/>
    </ligand>
</feature>
<dbReference type="EMBL" id="FRAU01000004">
    <property type="protein sequence ID" value="SHK62306.1"/>
    <property type="molecule type" value="Genomic_DNA"/>
</dbReference>
<comment type="subcellular location">
    <subcellularLocation>
        <location evidence="7">Cytoplasm</location>
    </subcellularLocation>
</comment>
<dbReference type="Proteomes" id="UP000185812">
    <property type="component" value="Unassembled WGS sequence"/>
</dbReference>
<dbReference type="InterPro" id="IPR018177">
    <property type="entry name" value="L-lactate_DH_AS"/>
</dbReference>
<feature type="binding site" evidence="7">
    <location>
        <begin position="121"/>
        <end position="124"/>
    </location>
    <ligand>
        <name>substrate</name>
    </ligand>
</feature>
<keyword evidence="13" id="KW-1185">Reference proteome</keyword>
<comment type="activity regulation">
    <text evidence="7">Allosterically activated by fructose 1,6-bisphosphate (FBP).</text>
</comment>
<dbReference type="PRINTS" id="PR00086">
    <property type="entry name" value="LLDHDRGNASE"/>
</dbReference>
<dbReference type="PIRSF" id="PIRSF000102">
    <property type="entry name" value="Lac_mal_DH"/>
    <property type="match status" value="1"/>
</dbReference>
<evidence type="ECO:0000256" key="7">
    <source>
        <dbReference type="HAMAP-Rule" id="MF_00488"/>
    </source>
</evidence>
<evidence type="ECO:0000256" key="1">
    <source>
        <dbReference type="ARBA" id="ARBA00004843"/>
    </source>
</evidence>
<feature type="binding site" evidence="7">
    <location>
        <position position="15"/>
    </location>
    <ligand>
        <name>NAD(+)</name>
        <dbReference type="ChEBI" id="CHEBI:57540"/>
    </ligand>
</feature>
<dbReference type="GO" id="GO:0005737">
    <property type="term" value="C:cytoplasm"/>
    <property type="evidence" value="ECO:0007669"/>
    <property type="project" value="UniProtKB-SubCell"/>
</dbReference>
<feature type="binding site" evidence="7">
    <location>
        <position position="154"/>
    </location>
    <ligand>
        <name>beta-D-fructose 1,6-bisphosphate</name>
        <dbReference type="ChEBI" id="CHEBI:32966"/>
        <note>allosteric activator</note>
    </ligand>
</feature>
<feature type="binding site" evidence="7">
    <location>
        <begin position="149"/>
        <end position="152"/>
    </location>
    <ligand>
        <name>substrate</name>
    </ligand>
</feature>
<feature type="binding site" evidence="7">
    <location>
        <position position="41"/>
    </location>
    <ligand>
        <name>NAD(+)</name>
        <dbReference type="ChEBI" id="CHEBI:57540"/>
    </ligand>
</feature>
<dbReference type="GO" id="GO:0006096">
    <property type="term" value="P:glycolytic process"/>
    <property type="evidence" value="ECO:0007669"/>
    <property type="project" value="UniProtKB-UniRule"/>
</dbReference>
<evidence type="ECO:0000256" key="5">
    <source>
        <dbReference type="ARBA" id="ARBA00023027"/>
    </source>
</evidence>
<evidence type="ECO:0000259" key="10">
    <source>
        <dbReference type="Pfam" id="PF00056"/>
    </source>
</evidence>
<proteinExistence type="inferred from homology"/>
<feature type="binding site" evidence="9">
    <location>
        <position position="96"/>
    </location>
    <ligand>
        <name>NAD(+)</name>
        <dbReference type="ChEBI" id="CHEBI:57540"/>
    </ligand>
</feature>
<keyword evidence="7" id="KW-0597">Phosphoprotein</keyword>
<dbReference type="UniPathway" id="UPA00554">
    <property type="reaction ID" value="UER00611"/>
</dbReference>
<accession>A0A1M6TZC8</accession>
<evidence type="ECO:0000256" key="8">
    <source>
        <dbReference type="PIRSR" id="PIRSR000102-1"/>
    </source>
</evidence>
<keyword evidence="5 7" id="KW-0520">NAD</keyword>
<dbReference type="InterPro" id="IPR001236">
    <property type="entry name" value="Lactate/malate_DH_N"/>
</dbReference>
<dbReference type="PANTHER" id="PTHR43128">
    <property type="entry name" value="L-2-HYDROXYCARBOXYLATE DEHYDROGENASE (NAD(P)(+))"/>
    <property type="match status" value="1"/>
</dbReference>
<dbReference type="PROSITE" id="PS00064">
    <property type="entry name" value="L_LDH"/>
    <property type="match status" value="1"/>
</dbReference>
<dbReference type="SUPFAM" id="SSF51735">
    <property type="entry name" value="NAD(P)-binding Rossmann-fold domains"/>
    <property type="match status" value="1"/>
</dbReference>
<dbReference type="EC" id="1.1.1.27" evidence="3 7"/>
<feature type="binding site" evidence="7">
    <location>
        <position position="89"/>
    </location>
    <ligand>
        <name>substrate</name>
    </ligand>
</feature>
<dbReference type="Pfam" id="PF00056">
    <property type="entry name" value="Ldh_1_N"/>
    <property type="match status" value="1"/>
</dbReference>
<dbReference type="HAMAP" id="MF_00488">
    <property type="entry name" value="Lactate_dehydrog"/>
    <property type="match status" value="1"/>
</dbReference>
<evidence type="ECO:0000256" key="4">
    <source>
        <dbReference type="ARBA" id="ARBA00023002"/>
    </source>
</evidence>
<dbReference type="STRING" id="633813.SAMN04488087_1599"/>
<evidence type="ECO:0000256" key="2">
    <source>
        <dbReference type="ARBA" id="ARBA00006054"/>
    </source>
</evidence>
<sequence>MLQRRVVGVVGTGHVGVAAAYALFIKGLASELILIDRDARRAEGEAMDLMHGQSLVGSMTVRAGTYADLHNAQIVIISAGVAQRPGESRLALLHRNAEVFREIIGELDRHAPEAILIVATNPVDILTYVAQELSQRPSEHIIGTGTLLDTARFRALLGQYYGVDPRSVHAYILGEHGDSEVAIWSQVAIGGQRILNRTVLGRPFDRTRMQQLFEEARTAAYAIIDRKGYTNTAIGVVIARLVEAILDDEKSVLPVSVRLNGEYGIHNVCLSLPCVIGLRGIEGRVLPELAPDELEGLRRSAEILHQSLRELSL</sequence>
<keyword evidence="7" id="KW-0021">Allosteric enzyme</keyword>
<dbReference type="GO" id="GO:0006089">
    <property type="term" value="P:lactate metabolic process"/>
    <property type="evidence" value="ECO:0007669"/>
    <property type="project" value="TreeGrafter"/>
</dbReference>
<gene>
    <name evidence="7" type="primary">ldh</name>
    <name evidence="12" type="ORF">SAMN04488087_1599</name>
</gene>
<name>A0A1M6TZC8_9BACT</name>
<keyword evidence="4 7" id="KW-0560">Oxidoreductase</keyword>
<feature type="domain" description="Lactate/malate dehydrogenase C-terminal" evidence="11">
    <location>
        <begin position="146"/>
        <end position="309"/>
    </location>
</feature>
<evidence type="ECO:0000313" key="13">
    <source>
        <dbReference type="Proteomes" id="UP000185812"/>
    </source>
</evidence>
<reference evidence="13" key="1">
    <citation type="submission" date="2016-11" db="EMBL/GenBank/DDBJ databases">
        <authorList>
            <person name="Varghese N."/>
            <person name="Submissions S."/>
        </authorList>
    </citation>
    <scope>NUCLEOTIDE SEQUENCE [LARGE SCALE GENOMIC DNA]</scope>
    <source>
        <strain evidence="13">DSM 22212</strain>
    </source>
</reference>
<dbReference type="OrthoDB" id="9802969at2"/>
<feature type="domain" description="Lactate/malate dehydrogenase N-terminal" evidence="10">
    <location>
        <begin position="7"/>
        <end position="143"/>
    </location>
</feature>
<comment type="caution">
    <text evidence="7">Lacks conserved residue(s) required for the propagation of feature annotation.</text>
</comment>
<feature type="binding site" evidence="7">
    <location>
        <position position="66"/>
    </location>
    <ligand>
        <name>NAD(+)</name>
        <dbReference type="ChEBI" id="CHEBI:57540"/>
    </ligand>
</feature>
<feature type="binding site" evidence="7">
    <location>
        <begin position="119"/>
        <end position="121"/>
    </location>
    <ligand>
        <name>NAD(+)</name>
        <dbReference type="ChEBI" id="CHEBI:57540"/>
    </ligand>
</feature>
<dbReference type="Gene3D" id="3.40.50.720">
    <property type="entry name" value="NAD(P)-binding Rossmann-like Domain"/>
    <property type="match status" value="1"/>
</dbReference>
<feature type="binding site" evidence="7 9">
    <location>
        <position position="36"/>
    </location>
    <ligand>
        <name>NAD(+)</name>
        <dbReference type="ChEBI" id="CHEBI:57540"/>
    </ligand>
</feature>
<comment type="subunit">
    <text evidence="7">Homotetramer.</text>
</comment>
<evidence type="ECO:0000256" key="6">
    <source>
        <dbReference type="ARBA" id="ARBA00049258"/>
    </source>
</evidence>
<evidence type="ECO:0000259" key="11">
    <source>
        <dbReference type="Pfam" id="PF02866"/>
    </source>
</evidence>
<feature type="binding site" evidence="7">
    <location>
        <position position="230"/>
    </location>
    <ligand>
        <name>substrate</name>
    </ligand>
</feature>
<dbReference type="InterPro" id="IPR036291">
    <property type="entry name" value="NAD(P)-bd_dom_sf"/>
</dbReference>
<dbReference type="RefSeq" id="WP_072715439.1">
    <property type="nucleotide sequence ID" value="NZ_FRAU01000004.1"/>
</dbReference>
<comment type="catalytic activity">
    <reaction evidence="6 7">
        <text>(S)-lactate + NAD(+) = pyruvate + NADH + H(+)</text>
        <dbReference type="Rhea" id="RHEA:23444"/>
        <dbReference type="ChEBI" id="CHEBI:15361"/>
        <dbReference type="ChEBI" id="CHEBI:15378"/>
        <dbReference type="ChEBI" id="CHEBI:16651"/>
        <dbReference type="ChEBI" id="CHEBI:57540"/>
        <dbReference type="ChEBI" id="CHEBI:57945"/>
        <dbReference type="EC" id="1.1.1.27"/>
    </reaction>
</comment>
<dbReference type="GO" id="GO:0004459">
    <property type="term" value="F:L-lactate dehydrogenase (NAD+) activity"/>
    <property type="evidence" value="ECO:0007669"/>
    <property type="project" value="UniProtKB-UniRule"/>
</dbReference>
<evidence type="ECO:0000256" key="9">
    <source>
        <dbReference type="PIRSR" id="PIRSR000102-3"/>
    </source>
</evidence>
<dbReference type="InterPro" id="IPR001557">
    <property type="entry name" value="L-lactate/malate_DH"/>
</dbReference>